<dbReference type="CDD" id="cd07043">
    <property type="entry name" value="STAS_anti-anti-sigma_factors"/>
    <property type="match status" value="1"/>
</dbReference>
<feature type="domain" description="STAS" evidence="3">
    <location>
        <begin position="16"/>
        <end position="116"/>
    </location>
</feature>
<dbReference type="PANTHER" id="PTHR33495">
    <property type="entry name" value="ANTI-SIGMA FACTOR ANTAGONIST TM_1081-RELATED-RELATED"/>
    <property type="match status" value="1"/>
</dbReference>
<dbReference type="PROSITE" id="PS50801">
    <property type="entry name" value="STAS"/>
    <property type="match status" value="1"/>
</dbReference>
<dbReference type="RefSeq" id="WP_189105912.1">
    <property type="nucleotide sequence ID" value="NZ_BMMV01000002.1"/>
</dbReference>
<name>A0ABQ2DYV3_9ACTN</name>
<evidence type="ECO:0000313" key="4">
    <source>
        <dbReference type="EMBL" id="GGJ79411.1"/>
    </source>
</evidence>
<gene>
    <name evidence="4" type="ORF">GCM10011583_08730</name>
</gene>
<protein>
    <recommendedName>
        <fullName evidence="2">Anti-sigma factor antagonist</fullName>
    </recommendedName>
</protein>
<comment type="similarity">
    <text evidence="1 2">Belongs to the anti-sigma-factor antagonist family.</text>
</comment>
<dbReference type="InterPro" id="IPR002645">
    <property type="entry name" value="STAS_dom"/>
</dbReference>
<evidence type="ECO:0000259" key="3">
    <source>
        <dbReference type="PROSITE" id="PS50801"/>
    </source>
</evidence>
<evidence type="ECO:0000256" key="2">
    <source>
        <dbReference type="RuleBase" id="RU003749"/>
    </source>
</evidence>
<dbReference type="InterPro" id="IPR003658">
    <property type="entry name" value="Anti-sigma_ant"/>
</dbReference>
<keyword evidence="5" id="KW-1185">Reference proteome</keyword>
<evidence type="ECO:0000256" key="1">
    <source>
        <dbReference type="ARBA" id="ARBA00009013"/>
    </source>
</evidence>
<dbReference type="InterPro" id="IPR036513">
    <property type="entry name" value="STAS_dom_sf"/>
</dbReference>
<proteinExistence type="inferred from homology"/>
<dbReference type="SUPFAM" id="SSF52091">
    <property type="entry name" value="SpoIIaa-like"/>
    <property type="match status" value="1"/>
</dbReference>
<evidence type="ECO:0000313" key="5">
    <source>
        <dbReference type="Proteomes" id="UP000660265"/>
    </source>
</evidence>
<dbReference type="EMBL" id="BMMV01000002">
    <property type="protein sequence ID" value="GGJ79411.1"/>
    <property type="molecule type" value="Genomic_DNA"/>
</dbReference>
<reference evidence="5" key="1">
    <citation type="journal article" date="2019" name="Int. J. Syst. Evol. Microbiol.">
        <title>The Global Catalogue of Microorganisms (GCM) 10K type strain sequencing project: providing services to taxonomists for standard genome sequencing and annotation.</title>
        <authorList>
            <consortium name="The Broad Institute Genomics Platform"/>
            <consortium name="The Broad Institute Genome Sequencing Center for Infectious Disease"/>
            <person name="Wu L."/>
            <person name="Ma J."/>
        </authorList>
    </citation>
    <scope>NUCLEOTIDE SEQUENCE [LARGE SCALE GENOMIC DNA]</scope>
    <source>
        <strain evidence="5">CGMCC 4.7275</strain>
    </source>
</reference>
<dbReference type="InterPro" id="IPR058548">
    <property type="entry name" value="MlaB-like_STAS"/>
</dbReference>
<dbReference type="NCBIfam" id="TIGR00377">
    <property type="entry name" value="ant_ant_sig"/>
    <property type="match status" value="1"/>
</dbReference>
<comment type="caution">
    <text evidence="4">The sequence shown here is derived from an EMBL/GenBank/DDBJ whole genome shotgun (WGS) entry which is preliminary data.</text>
</comment>
<dbReference type="Proteomes" id="UP000660265">
    <property type="component" value="Unassembled WGS sequence"/>
</dbReference>
<dbReference type="Pfam" id="PF13466">
    <property type="entry name" value="STAS_2"/>
    <property type="match status" value="1"/>
</dbReference>
<dbReference type="PANTHER" id="PTHR33495:SF2">
    <property type="entry name" value="ANTI-SIGMA FACTOR ANTAGONIST TM_1081-RELATED"/>
    <property type="match status" value="1"/>
</dbReference>
<sequence length="120" mass="12698">MTHLAIRTRTTVAGPVLELTGELDHASCSQVRDLLPGLVLHRGQQLVIDLAGVTFCDSSGITALIAARNHTLAAEADIALAAVPHHIRRIFSMVGLDQVFAAHPTARAAEAAWTPPAPRP</sequence>
<organism evidence="4 5">
    <name type="scientific">Streptomyces camponoticapitis</name>
    <dbReference type="NCBI Taxonomy" id="1616125"/>
    <lineage>
        <taxon>Bacteria</taxon>
        <taxon>Bacillati</taxon>
        <taxon>Actinomycetota</taxon>
        <taxon>Actinomycetes</taxon>
        <taxon>Kitasatosporales</taxon>
        <taxon>Streptomycetaceae</taxon>
        <taxon>Streptomyces</taxon>
    </lineage>
</organism>
<accession>A0ABQ2DYV3</accession>
<dbReference type="Gene3D" id="3.30.750.24">
    <property type="entry name" value="STAS domain"/>
    <property type="match status" value="1"/>
</dbReference>